<dbReference type="AlphaFoldDB" id="A0A0W8G9X7"/>
<evidence type="ECO:0000256" key="4">
    <source>
        <dbReference type="ARBA" id="ARBA00023163"/>
    </source>
</evidence>
<keyword evidence="2" id="KW-0805">Transcription regulation</keyword>
<dbReference type="SUPFAM" id="SSF55781">
    <property type="entry name" value="GAF domain-like"/>
    <property type="match status" value="1"/>
</dbReference>
<name>A0A0W8G9X7_9ZZZZ</name>
<dbReference type="PANTHER" id="PTHR34824">
    <property type="entry name" value="HEAT-INDUCIBLE TRANSCRIPTION REPRESSOR HRCA"/>
    <property type="match status" value="1"/>
</dbReference>
<dbReference type="InterPro" id="IPR036390">
    <property type="entry name" value="WH_DNA-bd_sf"/>
</dbReference>
<dbReference type="InterPro" id="IPR002571">
    <property type="entry name" value="HrcA"/>
</dbReference>
<protein>
    <submittedName>
        <fullName evidence="6">Heat-inducible transcription repressor hrca</fullName>
    </submittedName>
</protein>
<feature type="domain" description="Heat-inducible transcription repressor HrcA C-terminal" evidence="5">
    <location>
        <begin position="106"/>
        <end position="323"/>
    </location>
</feature>
<dbReference type="EMBL" id="LNQE01000020">
    <property type="protein sequence ID" value="KUG29936.1"/>
    <property type="molecule type" value="Genomic_DNA"/>
</dbReference>
<dbReference type="GO" id="GO:0045892">
    <property type="term" value="P:negative regulation of DNA-templated transcription"/>
    <property type="evidence" value="ECO:0007669"/>
    <property type="project" value="TreeGrafter"/>
</dbReference>
<dbReference type="InterPro" id="IPR021153">
    <property type="entry name" value="HrcA_C"/>
</dbReference>
<dbReference type="SUPFAM" id="SSF46785">
    <property type="entry name" value="Winged helix' DNA-binding domain"/>
    <property type="match status" value="1"/>
</dbReference>
<evidence type="ECO:0000256" key="3">
    <source>
        <dbReference type="ARBA" id="ARBA00023016"/>
    </source>
</evidence>
<dbReference type="NCBIfam" id="TIGR00331">
    <property type="entry name" value="hrcA"/>
    <property type="match status" value="1"/>
</dbReference>
<dbReference type="PIRSF" id="PIRSF005485">
    <property type="entry name" value="HrcA"/>
    <property type="match status" value="1"/>
</dbReference>
<dbReference type="HAMAP" id="MF_00081">
    <property type="entry name" value="HrcA"/>
    <property type="match status" value="1"/>
</dbReference>
<reference evidence="6" key="1">
    <citation type="journal article" date="2015" name="Proc. Natl. Acad. Sci. U.S.A.">
        <title>Networks of energetic and metabolic interactions define dynamics in microbial communities.</title>
        <authorList>
            <person name="Embree M."/>
            <person name="Liu J.K."/>
            <person name="Al-Bassam M.M."/>
            <person name="Zengler K."/>
        </authorList>
    </citation>
    <scope>NUCLEOTIDE SEQUENCE</scope>
</reference>
<evidence type="ECO:0000313" key="6">
    <source>
        <dbReference type="EMBL" id="KUG29936.1"/>
    </source>
</evidence>
<accession>A0A0W8G9X7</accession>
<dbReference type="GO" id="GO:0003677">
    <property type="term" value="F:DNA binding"/>
    <property type="evidence" value="ECO:0007669"/>
    <property type="project" value="InterPro"/>
</dbReference>
<organism evidence="6">
    <name type="scientific">hydrocarbon metagenome</name>
    <dbReference type="NCBI Taxonomy" id="938273"/>
    <lineage>
        <taxon>unclassified sequences</taxon>
        <taxon>metagenomes</taxon>
        <taxon>ecological metagenomes</taxon>
    </lineage>
</organism>
<evidence type="ECO:0000256" key="2">
    <source>
        <dbReference type="ARBA" id="ARBA00023015"/>
    </source>
</evidence>
<dbReference type="InterPro" id="IPR036388">
    <property type="entry name" value="WH-like_DNA-bd_sf"/>
</dbReference>
<gene>
    <name evidence="6" type="ORF">ASZ90_000175</name>
</gene>
<evidence type="ECO:0000256" key="1">
    <source>
        <dbReference type="ARBA" id="ARBA00022491"/>
    </source>
</evidence>
<dbReference type="InterPro" id="IPR029016">
    <property type="entry name" value="GAF-like_dom_sf"/>
</dbReference>
<dbReference type="Gene3D" id="1.10.10.10">
    <property type="entry name" value="Winged helix-like DNA-binding domain superfamily/Winged helix DNA-binding domain"/>
    <property type="match status" value="1"/>
</dbReference>
<evidence type="ECO:0000259" key="5">
    <source>
        <dbReference type="Pfam" id="PF01628"/>
    </source>
</evidence>
<proteinExistence type="inferred from homology"/>
<keyword evidence="3" id="KW-0346">Stress response</keyword>
<comment type="caution">
    <text evidence="6">The sequence shown here is derived from an EMBL/GenBank/DDBJ whole genome shotgun (WGS) entry which is preliminary data.</text>
</comment>
<keyword evidence="4" id="KW-0804">Transcription</keyword>
<keyword evidence="1" id="KW-0678">Repressor</keyword>
<dbReference type="Pfam" id="PF01628">
    <property type="entry name" value="HrcA"/>
    <property type="match status" value="1"/>
</dbReference>
<sequence>MPLLDRERQVLTTIVESYIADAAPVGSRTVAKKSGLNLSPASIRNIMADLTEQGYLEQPHASAGRIPSARAFRLYINEVMRLRPLAESQKNRISTLLGSAGPELGDILRQVSRILSGHSLQVSLVIAPRHADARWKRIEFTLIKPGLVMAILILQGGMVLDRLIEASPDITADDLAASANYLNHLFGEMTVAEVRAKLVAELRKAESQFGELYRRALTLAAEAFAPESTRELFVDGTANIVNQPEFSDVGRMGELLRVLENRTKLLELLDKSMDEFKTVFILGEESELESFRDLGSISTPYGPGDHPLGALGVIGPVRMDYARLAPVLNYTARVLTKMLDRRF</sequence>
<dbReference type="Gene3D" id="3.30.450.40">
    <property type="match status" value="1"/>
</dbReference>
<dbReference type="PANTHER" id="PTHR34824:SF1">
    <property type="entry name" value="HEAT-INDUCIBLE TRANSCRIPTION REPRESSOR HRCA"/>
    <property type="match status" value="1"/>
</dbReference>